<accession>A0A8H6N4T7</accession>
<evidence type="ECO:0000256" key="1">
    <source>
        <dbReference type="SAM" id="MobiDB-lite"/>
    </source>
</evidence>
<reference evidence="2" key="1">
    <citation type="journal article" date="2020" name="Phytopathology">
        <title>Genome Sequence Resources of Colletotrichum truncatum, C. plurivorum, C. musicola, and C. sojae: Four Species Pathogenic to Soybean (Glycine max).</title>
        <authorList>
            <person name="Rogerio F."/>
            <person name="Boufleur T.R."/>
            <person name="Ciampi-Guillardi M."/>
            <person name="Sukno S.A."/>
            <person name="Thon M.R."/>
            <person name="Massola Junior N.S."/>
            <person name="Baroncelli R."/>
        </authorList>
    </citation>
    <scope>NUCLEOTIDE SEQUENCE</scope>
    <source>
        <strain evidence="2">LFN00145</strain>
    </source>
</reference>
<proteinExistence type="predicted"/>
<name>A0A8H6N4T7_9PEZI</name>
<feature type="region of interest" description="Disordered" evidence="1">
    <location>
        <begin position="247"/>
        <end position="283"/>
    </location>
</feature>
<sequence length="283" mass="31398">MRDPTEETRLPALARRWTPEVAVKSRERETSLRDWCKSPRPKRHAILAVQRSSVVEGRSTWARVDRLLTFWKNSAAAEAGRWTSRRLVRSMAPFEKRGAHKTTRYRPAPSPPLANRLSEAGGEGKVPERKVQLCQAQGCVRPSSQNQKQLQLQLQLQLAAAIYGYRSGSVFSPITSFRPAAYGFRPPISSSEAPCATHPIAAGPQTRPTPASDPSRWPGAAHPDLSPFYSVDTDLVASSYFSCALHERGNSSWPSLGPPSRPLVSPRRAVLRLPSPPPRRRRG</sequence>
<comment type="caution">
    <text evidence="2">The sequence shown here is derived from an EMBL/GenBank/DDBJ whole genome shotgun (WGS) entry which is preliminary data.</text>
</comment>
<dbReference type="Proteomes" id="UP000654918">
    <property type="component" value="Unassembled WGS sequence"/>
</dbReference>
<gene>
    <name evidence="2" type="ORF">CPLU01_12996</name>
</gene>
<dbReference type="AlphaFoldDB" id="A0A8H6N4T7"/>
<dbReference type="EMBL" id="WIGO01000284">
    <property type="protein sequence ID" value="KAF6819618.1"/>
    <property type="molecule type" value="Genomic_DNA"/>
</dbReference>
<feature type="region of interest" description="Disordered" evidence="1">
    <location>
        <begin position="193"/>
        <end position="219"/>
    </location>
</feature>
<keyword evidence="3" id="KW-1185">Reference proteome</keyword>
<evidence type="ECO:0000313" key="2">
    <source>
        <dbReference type="EMBL" id="KAF6819618.1"/>
    </source>
</evidence>
<protein>
    <submittedName>
        <fullName evidence="2">Uncharacterized protein</fullName>
    </submittedName>
</protein>
<evidence type="ECO:0000313" key="3">
    <source>
        <dbReference type="Proteomes" id="UP000654918"/>
    </source>
</evidence>
<organism evidence="2 3">
    <name type="scientific">Colletotrichum plurivorum</name>
    <dbReference type="NCBI Taxonomy" id="2175906"/>
    <lineage>
        <taxon>Eukaryota</taxon>
        <taxon>Fungi</taxon>
        <taxon>Dikarya</taxon>
        <taxon>Ascomycota</taxon>
        <taxon>Pezizomycotina</taxon>
        <taxon>Sordariomycetes</taxon>
        <taxon>Hypocreomycetidae</taxon>
        <taxon>Glomerellales</taxon>
        <taxon>Glomerellaceae</taxon>
        <taxon>Colletotrichum</taxon>
        <taxon>Colletotrichum orchidearum species complex</taxon>
    </lineage>
</organism>